<dbReference type="Pfam" id="PF15882">
    <property type="entry name" value="DUF4735"/>
    <property type="match status" value="1"/>
</dbReference>
<organism evidence="2 3">
    <name type="scientific">Clytia hemisphaerica</name>
    <dbReference type="NCBI Taxonomy" id="252671"/>
    <lineage>
        <taxon>Eukaryota</taxon>
        <taxon>Metazoa</taxon>
        <taxon>Cnidaria</taxon>
        <taxon>Hydrozoa</taxon>
        <taxon>Hydroidolina</taxon>
        <taxon>Leptothecata</taxon>
        <taxon>Obeliida</taxon>
        <taxon>Clytiidae</taxon>
        <taxon>Clytia</taxon>
    </lineage>
</organism>
<dbReference type="InterPro" id="IPR031751">
    <property type="entry name" value="DUF4735"/>
</dbReference>
<dbReference type="Proteomes" id="UP000594262">
    <property type="component" value="Unplaced"/>
</dbReference>
<dbReference type="PANTHER" id="PTHR33539:SF1">
    <property type="entry name" value="UPF0764 PROTEIN C16ORF89"/>
    <property type="match status" value="1"/>
</dbReference>
<dbReference type="AlphaFoldDB" id="A0A7M5X946"/>
<feature type="signal peptide" evidence="1">
    <location>
        <begin position="1"/>
        <end position="21"/>
    </location>
</feature>
<name>A0A7M5X946_9CNID</name>
<protein>
    <submittedName>
        <fullName evidence="2">Uncharacterized protein</fullName>
    </submittedName>
</protein>
<dbReference type="RefSeq" id="XP_066924326.1">
    <property type="nucleotide sequence ID" value="XM_067068225.1"/>
</dbReference>
<keyword evidence="3" id="KW-1185">Reference proteome</keyword>
<reference evidence="2" key="1">
    <citation type="submission" date="2021-01" db="UniProtKB">
        <authorList>
            <consortium name="EnsemblMetazoa"/>
        </authorList>
    </citation>
    <scope>IDENTIFICATION</scope>
</reference>
<dbReference type="GO" id="GO:0005829">
    <property type="term" value="C:cytosol"/>
    <property type="evidence" value="ECO:0007669"/>
    <property type="project" value="TreeGrafter"/>
</dbReference>
<accession>A0A7M5X946</accession>
<dbReference type="PANTHER" id="PTHR33539">
    <property type="entry name" value="UPF0764 PROTEIN C16ORF89"/>
    <property type="match status" value="1"/>
</dbReference>
<dbReference type="GO" id="GO:0016020">
    <property type="term" value="C:membrane"/>
    <property type="evidence" value="ECO:0007669"/>
    <property type="project" value="TreeGrafter"/>
</dbReference>
<dbReference type="EnsemblMetazoa" id="CLYHEMT019693.1">
    <property type="protein sequence ID" value="CLYHEMP019693.1"/>
    <property type="gene ID" value="CLYHEMG019693"/>
</dbReference>
<evidence type="ECO:0000313" key="3">
    <source>
        <dbReference type="Proteomes" id="UP000594262"/>
    </source>
</evidence>
<evidence type="ECO:0000256" key="1">
    <source>
        <dbReference type="SAM" id="SignalP"/>
    </source>
</evidence>
<proteinExistence type="predicted"/>
<keyword evidence="1" id="KW-0732">Signal</keyword>
<dbReference type="GeneID" id="136811596"/>
<dbReference type="OrthoDB" id="5949187at2759"/>
<feature type="chain" id="PRO_5029507779" evidence="1">
    <location>
        <begin position="22"/>
        <end position="355"/>
    </location>
</feature>
<sequence>MKSRLWPVDLVFLVFFIQIFGDGLLTYQDENLIGNDVIKPRICSGFSDNEHKSKYISEIVASLDRIINHFSFYTDHLIADGLFGLRIAEGVLKNIVQYGDRYKHHKIEALHSRLSMINQLSYEGITKRKLPYDVQFDKIMREPFDRLWPFKSFKDFKKDIVKDYIHGIDKDFDEDFSDHCFALLFGTAPQSKGRQCVVTRKCIEANTREKTGDYMLTHQFLYFVFGFQYNCDQQIAKAMGGKHKMDAFFRKMAVNIAYQLQISGSPKDALLLDRELEQAMFCAMFGIVECTSRDLTLDFIKYVEADGCTKLSKDRKTREKRQDQFLGGCSQHTDGLMAAFLSLSLRSALMLPNCS</sequence>
<evidence type="ECO:0000313" key="2">
    <source>
        <dbReference type="EnsemblMetazoa" id="CLYHEMP019693.1"/>
    </source>
</evidence>